<dbReference type="Pfam" id="PF00015">
    <property type="entry name" value="MCPsignal"/>
    <property type="match status" value="1"/>
</dbReference>
<name>A0A248LKM6_9NEIS</name>
<evidence type="ECO:0000256" key="3">
    <source>
        <dbReference type="SAM" id="Coils"/>
    </source>
</evidence>
<gene>
    <name evidence="5" type="ORF">LHGZ1_2095</name>
</gene>
<organism evidence="5 6">
    <name type="scientific">Laribacter hongkongensis</name>
    <dbReference type="NCBI Taxonomy" id="168471"/>
    <lineage>
        <taxon>Bacteria</taxon>
        <taxon>Pseudomonadati</taxon>
        <taxon>Pseudomonadota</taxon>
        <taxon>Betaproteobacteria</taxon>
        <taxon>Neisseriales</taxon>
        <taxon>Aquaspirillaceae</taxon>
        <taxon>Laribacter</taxon>
    </lineage>
</organism>
<dbReference type="PANTHER" id="PTHR32089:SF112">
    <property type="entry name" value="LYSOZYME-LIKE PROTEIN-RELATED"/>
    <property type="match status" value="1"/>
</dbReference>
<dbReference type="SUPFAM" id="SSF58104">
    <property type="entry name" value="Methyl-accepting chemotaxis protein (MCP) signaling domain"/>
    <property type="match status" value="1"/>
</dbReference>
<dbReference type="PROSITE" id="PS50111">
    <property type="entry name" value="CHEMOTAXIS_TRANSDUC_2"/>
    <property type="match status" value="1"/>
</dbReference>
<feature type="coiled-coil region" evidence="3">
    <location>
        <begin position="9"/>
        <end position="43"/>
    </location>
</feature>
<dbReference type="OrthoDB" id="9808588at2"/>
<proteinExistence type="predicted"/>
<evidence type="ECO:0000313" key="6">
    <source>
        <dbReference type="Proteomes" id="UP000197424"/>
    </source>
</evidence>
<dbReference type="InterPro" id="IPR004089">
    <property type="entry name" value="MCPsignal_dom"/>
</dbReference>
<dbReference type="PANTHER" id="PTHR32089">
    <property type="entry name" value="METHYL-ACCEPTING CHEMOTAXIS PROTEIN MCPB"/>
    <property type="match status" value="1"/>
</dbReference>
<accession>A0A248LKM6</accession>
<dbReference type="AlphaFoldDB" id="A0A248LKM6"/>
<dbReference type="InterPro" id="IPR025991">
    <property type="entry name" value="Chemoreceptor_zinc-bind_dom"/>
</dbReference>
<dbReference type="Pfam" id="PF13682">
    <property type="entry name" value="CZB"/>
    <property type="match status" value="1"/>
</dbReference>
<sequence length="374" mass="41530">MLFTGRREREELQTRNQALELRQQELEEALVQARAEAEQLRTQLAGHEFHQTRRQAYHGGLAHSLDSVEVIRQSFASLANQLDEDFEIACDATQMLDHTQQALAGLTDNFQHMVSAQSETASRMDTLSEHSGHIGGFVQLIKDIADQTNLLALNAAIEAARAGEQGRGFAVVADEVRKLAERTTQATSEISNLVNSITNGTADAKQQVQATADQAGHYLTQSRNTSDTITSLVSKSGQMATAISNAARGSFLDVVKLDHFAFKLEIYKSFIGMKQPEPDGISDHHNCRLGKWFYEGRGAQECIDSNVFRQLENPHQTVHQKGREAMQALVDGDMNQARQALEAMEEASLRVNDLLAQLAAERCMKEYPHQKKSQ</sequence>
<evidence type="ECO:0000259" key="4">
    <source>
        <dbReference type="PROSITE" id="PS50111"/>
    </source>
</evidence>
<dbReference type="Gene3D" id="1.20.120.30">
    <property type="entry name" value="Aspartate receptor, ligand-binding domain"/>
    <property type="match status" value="1"/>
</dbReference>
<dbReference type="Gene3D" id="1.10.287.950">
    <property type="entry name" value="Methyl-accepting chemotaxis protein"/>
    <property type="match status" value="1"/>
</dbReference>
<dbReference type="SMART" id="SM00283">
    <property type="entry name" value="MA"/>
    <property type="match status" value="1"/>
</dbReference>
<protein>
    <submittedName>
        <fullName evidence="5">Methyl-accepting chemotaxis protein</fullName>
    </submittedName>
</protein>
<reference evidence="6" key="1">
    <citation type="submission" date="2017-06" db="EMBL/GenBank/DDBJ databases">
        <title>Whole genome sequence of Laribacter hongkongensis LHGZ1.</title>
        <authorList>
            <person name="Chen D."/>
            <person name="Wu H."/>
            <person name="Chen J."/>
        </authorList>
    </citation>
    <scope>NUCLEOTIDE SEQUENCE [LARGE SCALE GENOMIC DNA]</scope>
    <source>
        <strain evidence="6">LHGZ1</strain>
    </source>
</reference>
<evidence type="ECO:0000313" key="5">
    <source>
        <dbReference type="EMBL" id="ASJ24926.1"/>
    </source>
</evidence>
<evidence type="ECO:0000256" key="1">
    <source>
        <dbReference type="ARBA" id="ARBA00023224"/>
    </source>
</evidence>
<feature type="domain" description="Methyl-accepting transducer" evidence="4">
    <location>
        <begin position="61"/>
        <end position="274"/>
    </location>
</feature>
<dbReference type="Proteomes" id="UP000197424">
    <property type="component" value="Chromosome"/>
</dbReference>
<dbReference type="GO" id="GO:0016020">
    <property type="term" value="C:membrane"/>
    <property type="evidence" value="ECO:0007669"/>
    <property type="project" value="InterPro"/>
</dbReference>
<keyword evidence="1 2" id="KW-0807">Transducer</keyword>
<dbReference type="GO" id="GO:0007165">
    <property type="term" value="P:signal transduction"/>
    <property type="evidence" value="ECO:0007669"/>
    <property type="project" value="UniProtKB-KW"/>
</dbReference>
<dbReference type="EMBL" id="CP022115">
    <property type="protein sequence ID" value="ASJ24926.1"/>
    <property type="molecule type" value="Genomic_DNA"/>
</dbReference>
<evidence type="ECO:0000256" key="2">
    <source>
        <dbReference type="PROSITE-ProRule" id="PRU00284"/>
    </source>
</evidence>
<keyword evidence="3" id="KW-0175">Coiled coil</keyword>